<dbReference type="InterPro" id="IPR028939">
    <property type="entry name" value="P5C_Rdtase_cat_N"/>
</dbReference>
<dbReference type="EMBL" id="FUXC01000011">
    <property type="protein sequence ID" value="SJZ97772.1"/>
    <property type="molecule type" value="Genomic_DNA"/>
</dbReference>
<dbReference type="NCBIfam" id="TIGR00112">
    <property type="entry name" value="proC"/>
    <property type="match status" value="1"/>
</dbReference>
<evidence type="ECO:0000256" key="7">
    <source>
        <dbReference type="RuleBase" id="RU003903"/>
    </source>
</evidence>
<keyword evidence="11" id="KW-1185">Reference proteome</keyword>
<dbReference type="InterPro" id="IPR053790">
    <property type="entry name" value="P5CR-like_CS"/>
</dbReference>
<dbReference type="PROSITE" id="PS00521">
    <property type="entry name" value="P5CR"/>
    <property type="match status" value="1"/>
</dbReference>
<dbReference type="FunFam" id="1.10.3730.10:FF:000001">
    <property type="entry name" value="Pyrroline-5-carboxylate reductase"/>
    <property type="match status" value="1"/>
</dbReference>
<keyword evidence="4" id="KW-0963">Cytoplasm</keyword>
<reference evidence="10 11" key="1">
    <citation type="submission" date="2017-02" db="EMBL/GenBank/DDBJ databases">
        <authorList>
            <person name="Peterson S.W."/>
        </authorList>
    </citation>
    <scope>NUCLEOTIDE SEQUENCE [LARGE SCALE GENOMIC DNA]</scope>
    <source>
        <strain evidence="10 11">ATCC BAA-909</strain>
    </source>
</reference>
<keyword evidence="3 4" id="KW-0560">Oxidoreductase</keyword>
<evidence type="ECO:0000256" key="6">
    <source>
        <dbReference type="PIRSR" id="PIRSR000193-1"/>
    </source>
</evidence>
<dbReference type="EC" id="1.5.1.2" evidence="4 5"/>
<dbReference type="SUPFAM" id="SSF51735">
    <property type="entry name" value="NAD(P)-binding Rossmann-fold domains"/>
    <property type="match status" value="1"/>
</dbReference>
<feature type="binding site" evidence="6">
    <location>
        <begin position="7"/>
        <end position="12"/>
    </location>
    <ligand>
        <name>NADP(+)</name>
        <dbReference type="ChEBI" id="CHEBI:58349"/>
    </ligand>
</feature>
<dbReference type="PIRSF" id="PIRSF000193">
    <property type="entry name" value="Pyrrol-5-carb_rd"/>
    <property type="match status" value="1"/>
</dbReference>
<dbReference type="InterPro" id="IPR008927">
    <property type="entry name" value="6-PGluconate_DH-like_C_sf"/>
</dbReference>
<evidence type="ECO:0000259" key="8">
    <source>
        <dbReference type="Pfam" id="PF03807"/>
    </source>
</evidence>
<dbReference type="OrthoDB" id="9805754at2"/>
<dbReference type="RefSeq" id="WP_078931556.1">
    <property type="nucleotide sequence ID" value="NZ_FUXC01000011.1"/>
</dbReference>
<dbReference type="GO" id="GO:0004735">
    <property type="term" value="F:pyrroline-5-carboxylate reductase activity"/>
    <property type="evidence" value="ECO:0007669"/>
    <property type="project" value="UniProtKB-UniRule"/>
</dbReference>
<keyword evidence="2 4" id="KW-0521">NADP</keyword>
<dbReference type="Pfam" id="PF03807">
    <property type="entry name" value="F420_oxidored"/>
    <property type="match status" value="1"/>
</dbReference>
<evidence type="ECO:0000256" key="5">
    <source>
        <dbReference type="NCBIfam" id="TIGR00112"/>
    </source>
</evidence>
<evidence type="ECO:0000256" key="2">
    <source>
        <dbReference type="ARBA" id="ARBA00022857"/>
    </source>
</evidence>
<keyword evidence="4 7" id="KW-0028">Amino-acid biosynthesis</keyword>
<gene>
    <name evidence="4" type="primary">proC</name>
    <name evidence="10" type="ORF">SAMN02745152_01826</name>
</gene>
<dbReference type="SUPFAM" id="SSF48179">
    <property type="entry name" value="6-phosphogluconate dehydrogenase C-terminal domain-like"/>
    <property type="match status" value="1"/>
</dbReference>
<organism evidence="10 11">
    <name type="scientific">Treponema berlinense</name>
    <dbReference type="NCBI Taxonomy" id="225004"/>
    <lineage>
        <taxon>Bacteria</taxon>
        <taxon>Pseudomonadati</taxon>
        <taxon>Spirochaetota</taxon>
        <taxon>Spirochaetia</taxon>
        <taxon>Spirochaetales</taxon>
        <taxon>Treponemataceae</taxon>
        <taxon>Treponema</taxon>
    </lineage>
</organism>
<dbReference type="InterPro" id="IPR036291">
    <property type="entry name" value="NAD(P)-bd_dom_sf"/>
</dbReference>
<comment type="subcellular location">
    <subcellularLocation>
        <location evidence="4">Cytoplasm</location>
    </subcellularLocation>
</comment>
<comment type="catalytic activity">
    <reaction evidence="4">
        <text>L-proline + NAD(+) = (S)-1-pyrroline-5-carboxylate + NADH + 2 H(+)</text>
        <dbReference type="Rhea" id="RHEA:14105"/>
        <dbReference type="ChEBI" id="CHEBI:15378"/>
        <dbReference type="ChEBI" id="CHEBI:17388"/>
        <dbReference type="ChEBI" id="CHEBI:57540"/>
        <dbReference type="ChEBI" id="CHEBI:57945"/>
        <dbReference type="ChEBI" id="CHEBI:60039"/>
        <dbReference type="EC" id="1.5.1.2"/>
    </reaction>
</comment>
<dbReference type="InterPro" id="IPR029036">
    <property type="entry name" value="P5CR_dimer"/>
</dbReference>
<dbReference type="Proteomes" id="UP000190395">
    <property type="component" value="Unassembled WGS sequence"/>
</dbReference>
<proteinExistence type="inferred from homology"/>
<dbReference type="GeneID" id="303368053"/>
<comment type="similarity">
    <text evidence="1 4 7">Belongs to the pyrroline-5-carboxylate reductase family.</text>
</comment>
<evidence type="ECO:0000313" key="11">
    <source>
        <dbReference type="Proteomes" id="UP000190395"/>
    </source>
</evidence>
<dbReference type="PANTHER" id="PTHR11645">
    <property type="entry name" value="PYRROLINE-5-CARBOXYLATE REDUCTASE"/>
    <property type="match status" value="1"/>
</dbReference>
<dbReference type="Gene3D" id="1.10.3730.10">
    <property type="entry name" value="ProC C-terminal domain-like"/>
    <property type="match status" value="1"/>
</dbReference>
<protein>
    <recommendedName>
        <fullName evidence="4 5">Pyrroline-5-carboxylate reductase</fullName>
        <shortName evidence="4">P5C reductase</shortName>
        <shortName evidence="4">P5CR</shortName>
        <ecNumber evidence="4 5">1.5.1.2</ecNumber>
    </recommendedName>
    <alternativeName>
        <fullName evidence="4">PCA reductase</fullName>
    </alternativeName>
</protein>
<evidence type="ECO:0000256" key="1">
    <source>
        <dbReference type="ARBA" id="ARBA00005525"/>
    </source>
</evidence>
<dbReference type="AlphaFoldDB" id="A0A1T4Q1Y2"/>
<dbReference type="InterPro" id="IPR000304">
    <property type="entry name" value="Pyrroline-COOH_reductase"/>
</dbReference>
<dbReference type="Pfam" id="PF14748">
    <property type="entry name" value="P5CR_dimer"/>
    <property type="match status" value="1"/>
</dbReference>
<sequence length="263" mass="28527">MEKIAFIGMGNMAQALTGGFIKSGKIEPKNIFAYAPNQQKLAQNAAKYGFIPCASLKEAVSKADTIFMACKPYQIEDVISEVGRDFANKTLISIALGWNFHAFEKIFSAYTEKPRIQFVMPNTPAMVGEGVFLFEKTNSLKPEERAQIWQLFENLGTVEELPDNLMGIGGAISGCGPAFVDLFIEAYADAAVKYGIPRATAYKLVSQTVLGSAKLQLQTGEHPAVLKDNVCSPAGSTIRGVTALEENGLRNACIKSIDSIMQK</sequence>
<evidence type="ECO:0000256" key="4">
    <source>
        <dbReference type="HAMAP-Rule" id="MF_01925"/>
    </source>
</evidence>
<dbReference type="GO" id="GO:0005737">
    <property type="term" value="C:cytoplasm"/>
    <property type="evidence" value="ECO:0007669"/>
    <property type="project" value="UniProtKB-SubCell"/>
</dbReference>
<dbReference type="STRING" id="225004.SAMN02745152_01826"/>
<dbReference type="PANTHER" id="PTHR11645:SF0">
    <property type="entry name" value="PYRROLINE-5-CARBOXYLATE REDUCTASE 3"/>
    <property type="match status" value="1"/>
</dbReference>
<comment type="pathway">
    <text evidence="4 7">Amino-acid biosynthesis; L-proline biosynthesis; L-proline from L-glutamate 5-semialdehyde: step 1/1.</text>
</comment>
<comment type="function">
    <text evidence="4">Catalyzes the reduction of 1-pyrroline-5-carboxylate (PCA) to L-proline.</text>
</comment>
<evidence type="ECO:0000259" key="9">
    <source>
        <dbReference type="Pfam" id="PF14748"/>
    </source>
</evidence>
<dbReference type="Gene3D" id="3.40.50.720">
    <property type="entry name" value="NAD(P)-binding Rossmann-like Domain"/>
    <property type="match status" value="1"/>
</dbReference>
<dbReference type="HAMAP" id="MF_01925">
    <property type="entry name" value="P5C_reductase"/>
    <property type="match status" value="1"/>
</dbReference>
<dbReference type="UniPathway" id="UPA00098">
    <property type="reaction ID" value="UER00361"/>
</dbReference>
<feature type="domain" description="Pyrroline-5-carboxylate reductase dimerisation" evidence="9">
    <location>
        <begin position="164"/>
        <end position="262"/>
    </location>
</feature>
<evidence type="ECO:0000313" key="10">
    <source>
        <dbReference type="EMBL" id="SJZ97772.1"/>
    </source>
</evidence>
<feature type="domain" description="Pyrroline-5-carboxylate reductase catalytic N-terminal" evidence="8">
    <location>
        <begin position="3"/>
        <end position="96"/>
    </location>
</feature>
<name>A0A1T4Q1Y2_9SPIR</name>
<feature type="binding site" evidence="6">
    <location>
        <begin position="69"/>
        <end position="72"/>
    </location>
    <ligand>
        <name>NADP(+)</name>
        <dbReference type="ChEBI" id="CHEBI:58349"/>
    </ligand>
</feature>
<keyword evidence="4 7" id="KW-0641">Proline biosynthesis</keyword>
<dbReference type="GO" id="GO:0055129">
    <property type="term" value="P:L-proline biosynthetic process"/>
    <property type="evidence" value="ECO:0007669"/>
    <property type="project" value="UniProtKB-UniRule"/>
</dbReference>
<comment type="catalytic activity">
    <reaction evidence="4 7">
        <text>L-proline + NADP(+) = (S)-1-pyrroline-5-carboxylate + NADPH + 2 H(+)</text>
        <dbReference type="Rhea" id="RHEA:14109"/>
        <dbReference type="ChEBI" id="CHEBI:15378"/>
        <dbReference type="ChEBI" id="CHEBI:17388"/>
        <dbReference type="ChEBI" id="CHEBI:57783"/>
        <dbReference type="ChEBI" id="CHEBI:58349"/>
        <dbReference type="ChEBI" id="CHEBI:60039"/>
        <dbReference type="EC" id="1.5.1.2"/>
    </reaction>
</comment>
<evidence type="ECO:0000256" key="3">
    <source>
        <dbReference type="ARBA" id="ARBA00023002"/>
    </source>
</evidence>
<accession>A0A1T4Q1Y2</accession>